<reference evidence="3 4" key="1">
    <citation type="journal article" date="2024" name="Plant J.">
        <title>Genome sequences and population genomics reveal climatic adaptation and genomic divergence between two closely related sweetgum species.</title>
        <authorList>
            <person name="Xu W.Q."/>
            <person name="Ren C.Q."/>
            <person name="Zhang X.Y."/>
            <person name="Comes H.P."/>
            <person name="Liu X.H."/>
            <person name="Li Y.G."/>
            <person name="Kettle C.J."/>
            <person name="Jalonen R."/>
            <person name="Gaisberger H."/>
            <person name="Ma Y.Z."/>
            <person name="Qiu Y.X."/>
        </authorList>
    </citation>
    <scope>NUCLEOTIDE SEQUENCE [LARGE SCALE GENOMIC DNA]</scope>
    <source>
        <strain evidence="3">Hangzhou</strain>
    </source>
</reference>
<feature type="domain" description="MULE transposase" evidence="2">
    <location>
        <begin position="235"/>
        <end position="279"/>
    </location>
</feature>
<dbReference type="PANTHER" id="PTHR47718:SF13">
    <property type="entry name" value="OS09G0290500 PROTEIN"/>
    <property type="match status" value="1"/>
</dbReference>
<dbReference type="EMBL" id="JBBPBK010000164">
    <property type="protein sequence ID" value="KAK9266367.1"/>
    <property type="molecule type" value="Genomic_DNA"/>
</dbReference>
<dbReference type="InterPro" id="IPR004330">
    <property type="entry name" value="FAR1_DNA_bnd_dom"/>
</dbReference>
<protein>
    <recommendedName>
        <fullName evidence="5">Protein FAR1-RELATED SEQUENCE</fullName>
    </recommendedName>
</protein>
<comment type="caution">
    <text evidence="3">The sequence shown here is derived from an EMBL/GenBank/DDBJ whole genome shotgun (WGS) entry which is preliminary data.</text>
</comment>
<evidence type="ECO:0000259" key="1">
    <source>
        <dbReference type="Pfam" id="PF03101"/>
    </source>
</evidence>
<dbReference type="AlphaFoldDB" id="A0AAP0QYS1"/>
<dbReference type="Pfam" id="PF10551">
    <property type="entry name" value="MULE"/>
    <property type="match status" value="1"/>
</dbReference>
<sequence>MNGVEFVDGEQCEEPKVGMVFKSEYDVSQIFNKFAKKEGFGIKKCSVKCDQDSVVKYFCLVCSRNGKHLSKGKNTLNPKPSVKSGCKAKINIVVRSVCDYVISKVLLINNHGLSPGKSRHFPSHRIVDLTSKRMLELNDRAGIPLVKSYRALTIGYGGYDRVNFGERDARNFIAESWDSRLGVGDAKALSNYFKRMQKRNPNFYHVLDFDADGRLKNLFWADASSRITYESFSDVVSFDTTYLTDCYEMPCSPFVGVNHHGQSILLGCTLLSCETINSYI</sequence>
<feature type="domain" description="FAR1" evidence="1">
    <location>
        <begin position="31"/>
        <end position="114"/>
    </location>
</feature>
<dbReference type="Pfam" id="PF03101">
    <property type="entry name" value="FAR1"/>
    <property type="match status" value="1"/>
</dbReference>
<accession>A0AAP0QYS1</accession>
<dbReference type="PANTHER" id="PTHR47718">
    <property type="entry name" value="OS01G0519700 PROTEIN"/>
    <property type="match status" value="1"/>
</dbReference>
<proteinExistence type="predicted"/>
<keyword evidence="4" id="KW-1185">Reference proteome</keyword>
<gene>
    <name evidence="3" type="ORF">L1049_001635</name>
</gene>
<evidence type="ECO:0000259" key="2">
    <source>
        <dbReference type="Pfam" id="PF10551"/>
    </source>
</evidence>
<evidence type="ECO:0000313" key="4">
    <source>
        <dbReference type="Proteomes" id="UP001415857"/>
    </source>
</evidence>
<evidence type="ECO:0008006" key="5">
    <source>
        <dbReference type="Google" id="ProtNLM"/>
    </source>
</evidence>
<name>A0AAP0QYS1_LIQFO</name>
<dbReference type="InterPro" id="IPR018289">
    <property type="entry name" value="MULE_transposase_dom"/>
</dbReference>
<dbReference type="Proteomes" id="UP001415857">
    <property type="component" value="Unassembled WGS sequence"/>
</dbReference>
<evidence type="ECO:0000313" key="3">
    <source>
        <dbReference type="EMBL" id="KAK9266367.1"/>
    </source>
</evidence>
<organism evidence="3 4">
    <name type="scientific">Liquidambar formosana</name>
    <name type="common">Formosan gum</name>
    <dbReference type="NCBI Taxonomy" id="63359"/>
    <lineage>
        <taxon>Eukaryota</taxon>
        <taxon>Viridiplantae</taxon>
        <taxon>Streptophyta</taxon>
        <taxon>Embryophyta</taxon>
        <taxon>Tracheophyta</taxon>
        <taxon>Spermatophyta</taxon>
        <taxon>Magnoliopsida</taxon>
        <taxon>eudicotyledons</taxon>
        <taxon>Gunneridae</taxon>
        <taxon>Pentapetalae</taxon>
        <taxon>Saxifragales</taxon>
        <taxon>Altingiaceae</taxon>
        <taxon>Liquidambar</taxon>
    </lineage>
</organism>